<dbReference type="Proteomes" id="UP000249324">
    <property type="component" value="Unassembled WGS sequence"/>
</dbReference>
<reference evidence="4 6" key="3">
    <citation type="journal article" date="2021" name="BMC Genomics">
        <title>Genome-resolved metagenome and metatranscriptome analyses of thermophilic composting reveal key bacterial players and their metabolic interactions.</title>
        <authorList>
            <person name="Braga L.P.P."/>
            <person name="Pereira R.V."/>
            <person name="Martins L.F."/>
            <person name="Moura L.M.S."/>
            <person name="Sanchez F.B."/>
            <person name="Patane J.S.L."/>
            <person name="da Silva A.M."/>
            <person name="Setubal J.C."/>
        </authorList>
    </citation>
    <scope>NUCLEOTIDE SEQUENCE [LARGE SCALE GENOMIC DNA]</scope>
    <source>
        <strain evidence="4">ZC4RG45</strain>
    </source>
</reference>
<protein>
    <submittedName>
        <fullName evidence="5">Hsp20/alpha crystallin family protein</fullName>
    </submittedName>
</protein>
<evidence type="ECO:0000256" key="1">
    <source>
        <dbReference type="PROSITE-ProRule" id="PRU00285"/>
    </source>
</evidence>
<reference evidence="5" key="1">
    <citation type="submission" date="2018-05" db="EMBL/GenBank/DDBJ databases">
        <authorList>
            <person name="Lanie J.A."/>
            <person name="Ng W.-L."/>
            <person name="Kazmierczak K.M."/>
            <person name="Andrzejewski T.M."/>
            <person name="Davidsen T.M."/>
            <person name="Wayne K.J."/>
            <person name="Tettelin H."/>
            <person name="Glass J.I."/>
            <person name="Rusch D."/>
            <person name="Podicherti R."/>
            <person name="Tsui H.-C.T."/>
            <person name="Winkler M.E."/>
        </authorList>
    </citation>
    <scope>NUCLEOTIDE SEQUENCE</scope>
    <source>
        <strain evidence="5">ZC4RG45</strain>
    </source>
</reference>
<evidence type="ECO:0000259" key="3">
    <source>
        <dbReference type="PROSITE" id="PS01031"/>
    </source>
</evidence>
<reference evidence="4" key="4">
    <citation type="submission" date="2023-08" db="EMBL/GenBank/DDBJ databases">
        <authorList>
            <person name="Guima S.E.S."/>
            <person name="Martins L.F."/>
            <person name="Silva A.M."/>
            <person name="Setubal J.C."/>
        </authorList>
    </citation>
    <scope>NUCLEOTIDE SEQUENCE</scope>
    <source>
        <strain evidence="4">ZC4RG45</strain>
    </source>
</reference>
<proteinExistence type="inferred from homology"/>
<dbReference type="CDD" id="cd06464">
    <property type="entry name" value="ACD_sHsps-like"/>
    <property type="match status" value="1"/>
</dbReference>
<dbReference type="PANTHER" id="PTHR11527">
    <property type="entry name" value="HEAT-SHOCK PROTEIN 20 FAMILY MEMBER"/>
    <property type="match status" value="1"/>
</dbReference>
<sequence length="150" mass="16379">MGLLSPRRPQPLLPALSELFDTFPSLSGLPALFDAHVPLIEDELADGRYTVRAELPGMDPEKDITVSVRNGVLSIEAERTERTTGKTRSEFRYGRFTRSIALPPGAREDEVEASYDNGILTVTVALEEAAEPVKRVKITTGPAAGESDRE</sequence>
<evidence type="ECO:0000313" key="4">
    <source>
        <dbReference type="EMBL" id="MFO7191447.1"/>
    </source>
</evidence>
<dbReference type="InterPro" id="IPR031107">
    <property type="entry name" value="Small_HSP"/>
</dbReference>
<dbReference type="InterPro" id="IPR008978">
    <property type="entry name" value="HSP20-like_chaperone"/>
</dbReference>
<dbReference type="SUPFAM" id="SSF49764">
    <property type="entry name" value="HSP20-like chaperones"/>
    <property type="match status" value="1"/>
</dbReference>
<comment type="caution">
    <text evidence="5">The sequence shown here is derived from an EMBL/GenBank/DDBJ whole genome shotgun (WGS) entry which is preliminary data.</text>
</comment>
<organism evidence="5">
    <name type="scientific">Thermocrispum agreste</name>
    <dbReference type="NCBI Taxonomy" id="37925"/>
    <lineage>
        <taxon>Bacteria</taxon>
        <taxon>Bacillati</taxon>
        <taxon>Actinomycetota</taxon>
        <taxon>Actinomycetes</taxon>
        <taxon>Pseudonocardiales</taxon>
        <taxon>Pseudonocardiaceae</taxon>
        <taxon>Thermocrispum</taxon>
    </lineage>
</organism>
<feature type="domain" description="SHSP" evidence="3">
    <location>
        <begin position="30"/>
        <end position="141"/>
    </location>
</feature>
<gene>
    <name evidence="4" type="ORF">DIU77_004310</name>
    <name evidence="5" type="ORF">DIU77_04750</name>
</gene>
<dbReference type="Pfam" id="PF00011">
    <property type="entry name" value="HSP20"/>
    <property type="match status" value="1"/>
</dbReference>
<name>A0A2W4JN53_9PSEU</name>
<dbReference type="EMBL" id="QGUI01000124">
    <property type="protein sequence ID" value="PZM99901.1"/>
    <property type="molecule type" value="Genomic_DNA"/>
</dbReference>
<reference evidence="4" key="2">
    <citation type="submission" date="2018-05" db="EMBL/GenBank/DDBJ databases">
        <authorList>
            <person name="Moura L."/>
            <person name="Setubal J.C."/>
        </authorList>
    </citation>
    <scope>NUCLEOTIDE SEQUENCE</scope>
    <source>
        <strain evidence="4">ZC4RG45</strain>
    </source>
</reference>
<dbReference type="InterPro" id="IPR002068">
    <property type="entry name" value="A-crystallin/Hsp20_dom"/>
</dbReference>
<evidence type="ECO:0000313" key="5">
    <source>
        <dbReference type="EMBL" id="PZM99901.1"/>
    </source>
</evidence>
<dbReference type="STRING" id="1111738.GCA_000427905_02484"/>
<dbReference type="AlphaFoldDB" id="A0A2W4JN53"/>
<comment type="similarity">
    <text evidence="1 2">Belongs to the small heat shock protein (HSP20) family.</text>
</comment>
<evidence type="ECO:0000313" key="6">
    <source>
        <dbReference type="Proteomes" id="UP000249324"/>
    </source>
</evidence>
<dbReference type="Gene3D" id="2.60.40.790">
    <property type="match status" value="1"/>
</dbReference>
<dbReference type="PROSITE" id="PS01031">
    <property type="entry name" value="SHSP"/>
    <property type="match status" value="1"/>
</dbReference>
<accession>A0A2W4JN53</accession>
<dbReference type="EMBL" id="QGUI02000030">
    <property type="protein sequence ID" value="MFO7191447.1"/>
    <property type="molecule type" value="Genomic_DNA"/>
</dbReference>
<evidence type="ECO:0000256" key="2">
    <source>
        <dbReference type="RuleBase" id="RU003616"/>
    </source>
</evidence>